<dbReference type="EMBL" id="UYYB01001028">
    <property type="protein sequence ID" value="VDM65602.1"/>
    <property type="molecule type" value="Genomic_DNA"/>
</dbReference>
<name>A0A3P7KCF5_STRVU</name>
<proteinExistence type="predicted"/>
<reference evidence="1 2" key="1">
    <citation type="submission" date="2018-11" db="EMBL/GenBank/DDBJ databases">
        <authorList>
            <consortium name="Pathogen Informatics"/>
        </authorList>
    </citation>
    <scope>NUCLEOTIDE SEQUENCE [LARGE SCALE GENOMIC DNA]</scope>
</reference>
<gene>
    <name evidence="1" type="ORF">SVUK_LOCUS600</name>
</gene>
<keyword evidence="2" id="KW-1185">Reference proteome</keyword>
<protein>
    <submittedName>
        <fullName evidence="1">Uncharacterized protein</fullName>
    </submittedName>
</protein>
<evidence type="ECO:0000313" key="1">
    <source>
        <dbReference type="EMBL" id="VDM65602.1"/>
    </source>
</evidence>
<dbReference type="Proteomes" id="UP000270094">
    <property type="component" value="Unassembled WGS sequence"/>
</dbReference>
<organism evidence="1 2">
    <name type="scientific">Strongylus vulgaris</name>
    <name type="common">Blood worm</name>
    <dbReference type="NCBI Taxonomy" id="40348"/>
    <lineage>
        <taxon>Eukaryota</taxon>
        <taxon>Metazoa</taxon>
        <taxon>Ecdysozoa</taxon>
        <taxon>Nematoda</taxon>
        <taxon>Chromadorea</taxon>
        <taxon>Rhabditida</taxon>
        <taxon>Rhabditina</taxon>
        <taxon>Rhabditomorpha</taxon>
        <taxon>Strongyloidea</taxon>
        <taxon>Strongylidae</taxon>
        <taxon>Strongylus</taxon>
    </lineage>
</organism>
<accession>A0A3P7KCF5</accession>
<evidence type="ECO:0000313" key="2">
    <source>
        <dbReference type="Proteomes" id="UP000270094"/>
    </source>
</evidence>
<sequence>MAKAKCTCSMAAKAIPHKNCTLGIVFSLLALTIVVAVEERFEVTAATGSSEADDVLLIAESRNRTSKSRTS</sequence>
<dbReference type="AlphaFoldDB" id="A0A3P7KCF5"/>